<protein>
    <submittedName>
        <fullName evidence="1">Uncharacterized protein</fullName>
    </submittedName>
</protein>
<accession>A0A1I9YUT8</accession>
<reference evidence="1" key="1">
    <citation type="submission" date="2016-09" db="EMBL/GenBank/DDBJ databases">
        <title>The Complete Genome of Burkholderia sprentiae wsm5005.</title>
        <authorList>
            <person name="De Meyer S."/>
            <person name="Wang P."/>
            <person name="Terpolilli J."/>
        </authorList>
    </citation>
    <scope>NUCLEOTIDE SEQUENCE [LARGE SCALE GENOMIC DNA]</scope>
    <source>
        <strain evidence="1">WSM5005</strain>
        <plasmid evidence="1">pl1WSM5005</plasmid>
    </source>
</reference>
<evidence type="ECO:0000313" key="1">
    <source>
        <dbReference type="EMBL" id="APA89951.1"/>
    </source>
</evidence>
<dbReference type="EMBL" id="CP017563">
    <property type="protein sequence ID" value="APA89951.1"/>
    <property type="molecule type" value="Genomic_DNA"/>
</dbReference>
<name>A0A1I9YUT8_9BURK</name>
<organism evidence="1">
    <name type="scientific">Paraburkholderia sprentiae WSM5005</name>
    <dbReference type="NCBI Taxonomy" id="754502"/>
    <lineage>
        <taxon>Bacteria</taxon>
        <taxon>Pseudomonadati</taxon>
        <taxon>Pseudomonadota</taxon>
        <taxon>Betaproteobacteria</taxon>
        <taxon>Burkholderiales</taxon>
        <taxon>Burkholderiaceae</taxon>
        <taxon>Paraburkholderia</taxon>
    </lineage>
</organism>
<dbReference type="AlphaFoldDB" id="A0A1I9YUT8"/>
<keyword evidence="1" id="KW-0614">Plasmid</keyword>
<gene>
    <name evidence="1" type="ORF">BJG93_31470</name>
</gene>
<sequence>MTIGKVEIEENDVQEFAERMIQTLRQRTRVQQLDVRKDLSQQKRQSGSEQFVIVDDQYAHSIVSQNRFRSGRQ</sequence>
<proteinExistence type="predicted"/>
<geneLocation type="plasmid" evidence="1">
    <name>pl1WSM5005</name>
</geneLocation>